<dbReference type="Proteomes" id="UP000307790">
    <property type="component" value="Unassembled WGS sequence"/>
</dbReference>
<evidence type="ECO:0000313" key="2">
    <source>
        <dbReference type="EMBL" id="TLU61851.1"/>
    </source>
</evidence>
<protein>
    <submittedName>
        <fullName evidence="2">DUF3718 domain-containing protein</fullName>
    </submittedName>
</protein>
<dbReference type="OrthoDB" id="6401172at2"/>
<evidence type="ECO:0000313" key="3">
    <source>
        <dbReference type="Proteomes" id="UP000307790"/>
    </source>
</evidence>
<feature type="signal peptide" evidence="1">
    <location>
        <begin position="1"/>
        <end position="27"/>
    </location>
</feature>
<comment type="caution">
    <text evidence="2">The sequence shown here is derived from an EMBL/GenBank/DDBJ whole genome shotgun (WGS) entry which is preliminary data.</text>
</comment>
<feature type="chain" id="PRO_5024370774" evidence="1">
    <location>
        <begin position="28"/>
        <end position="134"/>
    </location>
</feature>
<keyword evidence="3" id="KW-1185">Reference proteome</keyword>
<dbReference type="AlphaFoldDB" id="A0A5R9IE16"/>
<proteinExistence type="predicted"/>
<dbReference type="InterPro" id="IPR022193">
    <property type="entry name" value="DUF3718"/>
</dbReference>
<dbReference type="EMBL" id="VCBC01000014">
    <property type="protein sequence ID" value="TLU61851.1"/>
    <property type="molecule type" value="Genomic_DNA"/>
</dbReference>
<evidence type="ECO:0000256" key="1">
    <source>
        <dbReference type="SAM" id="SignalP"/>
    </source>
</evidence>
<sequence>MRGDSLMKRTNLLALIATCTLPTSVLAADIEFVAKDSSLATKTCIAAASNNVSELKMNTRRGFDNNYRLLSETLSCNGLDINSFAHAFGASNTNALLNNRVSRKYRIDDNVDIIDISGSYPPLTGKVQVIVSGK</sequence>
<name>A0A5R9IE16_9GAMM</name>
<gene>
    <name evidence="2" type="ORF">FE810_13615</name>
</gene>
<accession>A0A5R9IE16</accession>
<reference evidence="2 3" key="1">
    <citation type="submission" date="2019-05" db="EMBL/GenBank/DDBJ databases">
        <title>Genome sequences of Thalassotalea litorea 1K03283.</title>
        <authorList>
            <person name="Zhang D."/>
        </authorList>
    </citation>
    <scope>NUCLEOTIDE SEQUENCE [LARGE SCALE GENOMIC DNA]</scope>
    <source>
        <strain evidence="2 3">MCCC 1K03283</strain>
    </source>
</reference>
<organism evidence="2 3">
    <name type="scientific">Thalassotalea litorea</name>
    <dbReference type="NCBI Taxonomy" id="2020715"/>
    <lineage>
        <taxon>Bacteria</taxon>
        <taxon>Pseudomonadati</taxon>
        <taxon>Pseudomonadota</taxon>
        <taxon>Gammaproteobacteria</taxon>
        <taxon>Alteromonadales</taxon>
        <taxon>Colwelliaceae</taxon>
        <taxon>Thalassotalea</taxon>
    </lineage>
</organism>
<keyword evidence="1" id="KW-0732">Signal</keyword>
<dbReference type="Pfam" id="PF12514">
    <property type="entry name" value="DUF3718"/>
    <property type="match status" value="1"/>
</dbReference>